<dbReference type="SUPFAM" id="SSF140736">
    <property type="entry name" value="Rv1873-like"/>
    <property type="match status" value="1"/>
</dbReference>
<accession>A0A4R3JJW0</accession>
<name>A0A4R3JJW0_9RHOB</name>
<protein>
    <submittedName>
        <fullName evidence="1">Uncharacterized protein (DUF1810 family)</fullName>
    </submittedName>
</protein>
<comment type="caution">
    <text evidence="1">The sequence shown here is derived from an EMBL/GenBank/DDBJ whole genome shotgun (WGS) entry which is preliminary data.</text>
</comment>
<dbReference type="Proteomes" id="UP000295696">
    <property type="component" value="Unassembled WGS sequence"/>
</dbReference>
<dbReference type="AlphaFoldDB" id="A0A4R3JJW0"/>
<dbReference type="EMBL" id="SLZU01000003">
    <property type="protein sequence ID" value="TCS65596.1"/>
    <property type="molecule type" value="Genomic_DNA"/>
</dbReference>
<dbReference type="Gene3D" id="1.25.40.380">
    <property type="entry name" value="Protein of unknown function DUF1810"/>
    <property type="match status" value="1"/>
</dbReference>
<dbReference type="Pfam" id="PF08837">
    <property type="entry name" value="DUF1810"/>
    <property type="match status" value="1"/>
</dbReference>
<reference evidence="1 2" key="1">
    <citation type="submission" date="2019-03" db="EMBL/GenBank/DDBJ databases">
        <title>Genomic Encyclopedia of Type Strains, Phase IV (KMG-IV): sequencing the most valuable type-strain genomes for metagenomic binning, comparative biology and taxonomic classification.</title>
        <authorList>
            <person name="Goeker M."/>
        </authorList>
    </citation>
    <scope>NUCLEOTIDE SEQUENCE [LARGE SCALE GENOMIC DNA]</scope>
    <source>
        <strain evidence="1 2">DSM 104836</strain>
    </source>
</reference>
<dbReference type="OrthoDB" id="9801870at2"/>
<proteinExistence type="predicted"/>
<evidence type="ECO:0000313" key="1">
    <source>
        <dbReference type="EMBL" id="TCS65596.1"/>
    </source>
</evidence>
<organism evidence="1 2">
    <name type="scientific">Primorskyibacter sedentarius</name>
    <dbReference type="NCBI Taxonomy" id="745311"/>
    <lineage>
        <taxon>Bacteria</taxon>
        <taxon>Pseudomonadati</taxon>
        <taxon>Pseudomonadota</taxon>
        <taxon>Alphaproteobacteria</taxon>
        <taxon>Rhodobacterales</taxon>
        <taxon>Roseobacteraceae</taxon>
        <taxon>Primorskyibacter</taxon>
    </lineage>
</organism>
<dbReference type="InterPro" id="IPR036287">
    <property type="entry name" value="Rv1873-like_sf"/>
</dbReference>
<evidence type="ECO:0000313" key="2">
    <source>
        <dbReference type="Proteomes" id="UP000295696"/>
    </source>
</evidence>
<keyword evidence="2" id="KW-1185">Reference proteome</keyword>
<gene>
    <name evidence="1" type="ORF">EDD52_10311</name>
</gene>
<dbReference type="InterPro" id="IPR014937">
    <property type="entry name" value="DUF1810"/>
</dbReference>
<dbReference type="RefSeq" id="WP_132243013.1">
    <property type="nucleotide sequence ID" value="NZ_SLZU01000003.1"/>
</dbReference>
<sequence length="138" mass="15345">MSLDRFLKVQAQTYPVALAEVRDGHKVTHWMWFIFPQLASLGRSETSKIFGIRDGAEAAAYLAHPVLGARLIEISQEMLRHSQTPPERILGKVDALKLRSSATLFAAQCNEKGVFDDILSAFYGGTPCPLTLKELSRE</sequence>